<protein>
    <recommendedName>
        <fullName evidence="1">SH3b domain-containing protein</fullName>
    </recommendedName>
</protein>
<comment type="caution">
    <text evidence="2">The sequence shown here is derived from an EMBL/GenBank/DDBJ whole genome shotgun (WGS) entry which is preliminary data.</text>
</comment>
<proteinExistence type="predicted"/>
<dbReference type="Gene3D" id="2.30.30.40">
    <property type="entry name" value="SH3 Domains"/>
    <property type="match status" value="4"/>
</dbReference>
<dbReference type="InterPro" id="IPR052354">
    <property type="entry name" value="Cell_Wall_Dynamics_Protein"/>
</dbReference>
<organism evidence="2 3">
    <name type="scientific">Gottfriedia solisilvae</name>
    <dbReference type="NCBI Taxonomy" id="1516104"/>
    <lineage>
        <taxon>Bacteria</taxon>
        <taxon>Bacillati</taxon>
        <taxon>Bacillota</taxon>
        <taxon>Bacilli</taxon>
        <taxon>Bacillales</taxon>
        <taxon>Bacillaceae</taxon>
        <taxon>Gottfriedia</taxon>
    </lineage>
</organism>
<dbReference type="InterPro" id="IPR003646">
    <property type="entry name" value="SH3-like_bac-type"/>
</dbReference>
<dbReference type="Pfam" id="PF01832">
    <property type="entry name" value="Glucosaminidase"/>
    <property type="match status" value="1"/>
</dbReference>
<feature type="domain" description="SH3b" evidence="1">
    <location>
        <begin position="39"/>
        <end position="110"/>
    </location>
</feature>
<gene>
    <name evidence="2" type="ORF">GCM10007380_33560</name>
</gene>
<dbReference type="PANTHER" id="PTHR34408">
    <property type="entry name" value="FAMILY PROTEIN, PUTATIVE-RELATED"/>
    <property type="match status" value="1"/>
</dbReference>
<dbReference type="PROSITE" id="PS51781">
    <property type="entry name" value="SH3B"/>
    <property type="match status" value="3"/>
</dbReference>
<dbReference type="AlphaFoldDB" id="A0A8J3AL24"/>
<reference evidence="3" key="1">
    <citation type="journal article" date="2019" name="Int. J. Syst. Evol. Microbiol.">
        <title>The Global Catalogue of Microorganisms (GCM) 10K type strain sequencing project: providing services to taxonomists for standard genome sequencing and annotation.</title>
        <authorList>
            <consortium name="The Broad Institute Genomics Platform"/>
            <consortium name="The Broad Institute Genome Sequencing Center for Infectious Disease"/>
            <person name="Wu L."/>
            <person name="Ma J."/>
        </authorList>
    </citation>
    <scope>NUCLEOTIDE SEQUENCE [LARGE SCALE GENOMIC DNA]</scope>
    <source>
        <strain evidence="3">CGMCC 1.14993</strain>
    </source>
</reference>
<dbReference type="RefSeq" id="WP_088001167.1">
    <property type="nucleotide sequence ID" value="NZ_BMHB01000002.1"/>
</dbReference>
<evidence type="ECO:0000313" key="2">
    <source>
        <dbReference type="EMBL" id="GGI16557.1"/>
    </source>
</evidence>
<dbReference type="Proteomes" id="UP000626244">
    <property type="component" value="Unassembled WGS sequence"/>
</dbReference>
<dbReference type="SMART" id="SM00287">
    <property type="entry name" value="SH3b"/>
    <property type="match status" value="7"/>
</dbReference>
<dbReference type="Gene3D" id="1.10.530.10">
    <property type="match status" value="1"/>
</dbReference>
<feature type="domain" description="SH3b" evidence="1">
    <location>
        <begin position="737"/>
        <end position="810"/>
    </location>
</feature>
<evidence type="ECO:0000259" key="1">
    <source>
        <dbReference type="PROSITE" id="PS51781"/>
    </source>
</evidence>
<evidence type="ECO:0000313" key="3">
    <source>
        <dbReference type="Proteomes" id="UP000626244"/>
    </source>
</evidence>
<dbReference type="SMART" id="SM00047">
    <property type="entry name" value="LYZ2"/>
    <property type="match status" value="1"/>
</dbReference>
<dbReference type="OrthoDB" id="9816557at2"/>
<dbReference type="InterPro" id="IPR036028">
    <property type="entry name" value="SH3-like_dom_sf"/>
</dbReference>
<dbReference type="GO" id="GO:0004040">
    <property type="term" value="F:amidase activity"/>
    <property type="evidence" value="ECO:0007669"/>
    <property type="project" value="InterPro"/>
</dbReference>
<name>A0A8J3AL24_9BACI</name>
<keyword evidence="3" id="KW-1185">Reference proteome</keyword>
<accession>A0A8J3AL24</accession>
<feature type="domain" description="SH3b" evidence="1">
    <location>
        <begin position="399"/>
        <end position="463"/>
    </location>
</feature>
<dbReference type="Pfam" id="PF08239">
    <property type="entry name" value="SH3_3"/>
    <property type="match status" value="3"/>
</dbReference>
<sequence>MKNISKALMVSAGILVGTSSIPFPTMGIEKTEASTTIEKMNGKFQNTSNLVMREKPGTNYKKLLTIPKGAILTVTLKQDRWYKVSYTYQYKGKNTTKTGWVDGTYLKEYNKYTTQPTKYYFTNKTAKLYSTPDTKKKEVYTVASNNGFSSTQLVLNSSGQTWYRVYYKGKYLYINNTDVVNNTFTTFKNTKYKATKDTYVYQYYGTIFSKLVNVPKNTIISTSKKIGNFYYVSYGGKKGYINIADFTNNINEVKYETTPTTYYFTKNLTKYYIAPGDTQEVASIEGNNGFASTQKATDQLGKVWYRISYNGQDYYINSVDVTVNTFSTFTNTNYKATKETYIYESFGSQFRKLVTIPIDTVVASSKKIGNWYSVTYNGKTGYINISDFIKSDGVTVTDIPDKNFTTTAELNLRASYDASSAILTVIPKSATVVATHKASNNWYKVTYNGQTGFVSGAYLKEVTTDPGINRDTYQFVDLRTQSSVTAKQINDYIAAYVNLKGKKSVLTGQGQLFIDAGKQYGVNALYLAAHAIHESGYGTSAISLGKSNLFGFGSYDATAYIASYKFTSVKENIAYIAREMKTTYLNPNNWKYNGAYLGYTTKDANGKRIDSKSEGMNFYYASDSNWGKAISQHMEKILPYDKNYYKSAQINTTIPSAPVKPEGSDVFPVGIQAVADSSLNLFANKGDTTKVNTITTGTSFILLEKTNDYWVKLMIDDTVYWTNTIKFDVYNRYVSVKNLGRILIDGLNVRSAPTTSGNNIIAQFNLNDYINIVTLPNGSLEMDYTKSWYKVQIGNGMMGWISTSYVAQELK</sequence>
<dbReference type="EMBL" id="BMHB01000002">
    <property type="protein sequence ID" value="GGI16557.1"/>
    <property type="molecule type" value="Genomic_DNA"/>
</dbReference>
<dbReference type="InterPro" id="IPR002901">
    <property type="entry name" value="MGlyc_endo_b_GlcNAc-like_dom"/>
</dbReference>
<dbReference type="SUPFAM" id="SSF50044">
    <property type="entry name" value="SH3-domain"/>
    <property type="match status" value="1"/>
</dbReference>